<feature type="compositionally biased region" description="Low complexity" evidence="1">
    <location>
        <begin position="493"/>
        <end position="507"/>
    </location>
</feature>
<proteinExistence type="predicted"/>
<dbReference type="EMBL" id="JBAMIC010000013">
    <property type="protein sequence ID" value="KAK7096668.1"/>
    <property type="molecule type" value="Genomic_DNA"/>
</dbReference>
<comment type="caution">
    <text evidence="2">The sequence shown here is derived from an EMBL/GenBank/DDBJ whole genome shotgun (WGS) entry which is preliminary data.</text>
</comment>
<evidence type="ECO:0000256" key="1">
    <source>
        <dbReference type="SAM" id="MobiDB-lite"/>
    </source>
</evidence>
<gene>
    <name evidence="2" type="ORF">V1264_003747</name>
</gene>
<feature type="region of interest" description="Disordered" evidence="1">
    <location>
        <begin position="109"/>
        <end position="146"/>
    </location>
</feature>
<reference evidence="2 3" key="1">
    <citation type="submission" date="2024-02" db="EMBL/GenBank/DDBJ databases">
        <title>Chromosome-scale genome assembly of the rough periwinkle Littorina saxatilis.</title>
        <authorList>
            <person name="De Jode A."/>
            <person name="Faria R."/>
            <person name="Formenti G."/>
            <person name="Sims Y."/>
            <person name="Smith T.P."/>
            <person name="Tracey A."/>
            <person name="Wood J.M.D."/>
            <person name="Zagrodzka Z.B."/>
            <person name="Johannesson K."/>
            <person name="Butlin R.K."/>
            <person name="Leder E.H."/>
        </authorList>
    </citation>
    <scope>NUCLEOTIDE SEQUENCE [LARGE SCALE GENOMIC DNA]</scope>
    <source>
        <strain evidence="2">Snail1</strain>
        <tissue evidence="2">Muscle</tissue>
    </source>
</reference>
<dbReference type="AlphaFoldDB" id="A0AAN9B076"/>
<evidence type="ECO:0000313" key="3">
    <source>
        <dbReference type="Proteomes" id="UP001374579"/>
    </source>
</evidence>
<accession>A0AAN9B076</accession>
<sequence>MIKCFTFQGESGGASLAAKRNIPIQLSLSITPVSGATNILPAQGTNQASVTLSGQSNQSQVTSQRLKQLALLQRTTPSPMASPASTPTSTPQQIAAAIAGQQANLQKVSIPTPTHTPPPNSRTPTPTQHPTPSLTPTSVSSRRSSAVTLESLTGVQGAHQQTLQPQNISFVSQGERVYPSGSGVNQGATQGAQLSNINLASLSGLPQGLNLQSIAGLSGVSLANLGLQHMQVSLSMPGIAVPVPITMINTNPSILQNQAGILTSSTSTGSSQAALVTMVTALPASSASSTSGTSTTGTMSSQQVVMSTGVGSNQTAVLPSGSGMLSLPVGLSGLTQLMPVTTKAQGGVGLRTPANLPQLLQLPGGQQSIQLLSLQQQQRGGQLKPGTLTAAITSQPQQGGLNRQGTGISTAVPLSSVSVLTSQQMSALTSLTMGKAGAGGAGQFIQLTGGAQGGVSNPQGGPQTLHTQLAFQKAGGGTGTLQFHQLQLKQATAPTLTPTAAMQSAAKSKSKKRGGATPPKSS</sequence>
<protein>
    <submittedName>
        <fullName evidence="2">Uncharacterized protein</fullName>
    </submittedName>
</protein>
<keyword evidence="3" id="KW-1185">Reference proteome</keyword>
<organism evidence="2 3">
    <name type="scientific">Littorina saxatilis</name>
    <dbReference type="NCBI Taxonomy" id="31220"/>
    <lineage>
        <taxon>Eukaryota</taxon>
        <taxon>Metazoa</taxon>
        <taxon>Spiralia</taxon>
        <taxon>Lophotrochozoa</taxon>
        <taxon>Mollusca</taxon>
        <taxon>Gastropoda</taxon>
        <taxon>Caenogastropoda</taxon>
        <taxon>Littorinimorpha</taxon>
        <taxon>Littorinoidea</taxon>
        <taxon>Littorinidae</taxon>
        <taxon>Littorina</taxon>
    </lineage>
</organism>
<evidence type="ECO:0000313" key="2">
    <source>
        <dbReference type="EMBL" id="KAK7096668.1"/>
    </source>
</evidence>
<feature type="compositionally biased region" description="Low complexity" evidence="1">
    <location>
        <begin position="122"/>
        <end position="146"/>
    </location>
</feature>
<name>A0AAN9B076_9CAEN</name>
<dbReference type="Proteomes" id="UP001374579">
    <property type="component" value="Unassembled WGS sequence"/>
</dbReference>
<feature type="region of interest" description="Disordered" evidence="1">
    <location>
        <begin position="493"/>
        <end position="522"/>
    </location>
</feature>